<organism evidence="7">
    <name type="scientific">marine metagenome</name>
    <dbReference type="NCBI Taxonomy" id="408172"/>
    <lineage>
        <taxon>unclassified sequences</taxon>
        <taxon>metagenomes</taxon>
        <taxon>ecological metagenomes</taxon>
    </lineage>
</organism>
<dbReference type="InterPro" id="IPR022764">
    <property type="entry name" value="Peptidase_S54_rhomboid_dom"/>
</dbReference>
<feature type="transmembrane region" description="Helical" evidence="5">
    <location>
        <begin position="97"/>
        <end position="118"/>
    </location>
</feature>
<dbReference type="SUPFAM" id="SSF144091">
    <property type="entry name" value="Rhomboid-like"/>
    <property type="match status" value="1"/>
</dbReference>
<evidence type="ECO:0000256" key="1">
    <source>
        <dbReference type="ARBA" id="ARBA00004141"/>
    </source>
</evidence>
<dbReference type="Pfam" id="PF01694">
    <property type="entry name" value="Rhomboid"/>
    <property type="match status" value="1"/>
</dbReference>
<evidence type="ECO:0000256" key="2">
    <source>
        <dbReference type="ARBA" id="ARBA00022692"/>
    </source>
</evidence>
<evidence type="ECO:0000313" key="7">
    <source>
        <dbReference type="EMBL" id="SVA96947.1"/>
    </source>
</evidence>
<protein>
    <recommendedName>
        <fullName evidence="6">Peptidase S54 rhomboid domain-containing protein</fullName>
    </recommendedName>
</protein>
<dbReference type="InterPro" id="IPR035952">
    <property type="entry name" value="Rhomboid-like_sf"/>
</dbReference>
<name>A0A382A7A4_9ZZZZ</name>
<keyword evidence="2 5" id="KW-0812">Transmembrane</keyword>
<dbReference type="GO" id="GO:0004252">
    <property type="term" value="F:serine-type endopeptidase activity"/>
    <property type="evidence" value="ECO:0007669"/>
    <property type="project" value="InterPro"/>
</dbReference>
<reference evidence="7" key="1">
    <citation type="submission" date="2018-05" db="EMBL/GenBank/DDBJ databases">
        <authorList>
            <person name="Lanie J.A."/>
            <person name="Ng W.-L."/>
            <person name="Kazmierczak K.M."/>
            <person name="Andrzejewski T.M."/>
            <person name="Davidsen T.M."/>
            <person name="Wayne K.J."/>
            <person name="Tettelin H."/>
            <person name="Glass J.I."/>
            <person name="Rusch D."/>
            <person name="Podicherti R."/>
            <person name="Tsui H.-C.T."/>
            <person name="Winkler M.E."/>
        </authorList>
    </citation>
    <scope>NUCLEOTIDE SEQUENCE</scope>
</reference>
<dbReference type="GO" id="GO:0016020">
    <property type="term" value="C:membrane"/>
    <property type="evidence" value="ECO:0007669"/>
    <property type="project" value="UniProtKB-SubCell"/>
</dbReference>
<dbReference type="AlphaFoldDB" id="A0A382A7A4"/>
<sequence>MFILALGLVLAIDSITNDFFTNHLGIEPRKIGGLDGVLFAPFLHGDLGHYLSNALPMIVLLGLLFANRNYRPVQSLAIVWTLGGLGTWLIGRPNSTHIGASIVIFGLVAFLICAAFFLRSW</sequence>
<evidence type="ECO:0000256" key="5">
    <source>
        <dbReference type="SAM" id="Phobius"/>
    </source>
</evidence>
<keyword evidence="4 5" id="KW-0472">Membrane</keyword>
<dbReference type="Gene3D" id="1.20.1540.10">
    <property type="entry name" value="Rhomboid-like"/>
    <property type="match status" value="1"/>
</dbReference>
<feature type="transmembrane region" description="Helical" evidence="5">
    <location>
        <begin position="47"/>
        <end position="66"/>
    </location>
</feature>
<evidence type="ECO:0000259" key="6">
    <source>
        <dbReference type="Pfam" id="PF01694"/>
    </source>
</evidence>
<feature type="domain" description="Peptidase S54 rhomboid" evidence="6">
    <location>
        <begin position="37"/>
        <end position="116"/>
    </location>
</feature>
<dbReference type="EMBL" id="UINC01024048">
    <property type="protein sequence ID" value="SVA96947.1"/>
    <property type="molecule type" value="Genomic_DNA"/>
</dbReference>
<proteinExistence type="predicted"/>
<keyword evidence="3 5" id="KW-1133">Transmembrane helix</keyword>
<feature type="non-terminal residue" evidence="7">
    <location>
        <position position="121"/>
    </location>
</feature>
<evidence type="ECO:0000256" key="4">
    <source>
        <dbReference type="ARBA" id="ARBA00023136"/>
    </source>
</evidence>
<accession>A0A382A7A4</accession>
<gene>
    <name evidence="7" type="ORF">METZ01_LOCUS149801</name>
</gene>
<evidence type="ECO:0000256" key="3">
    <source>
        <dbReference type="ARBA" id="ARBA00022989"/>
    </source>
</evidence>
<feature type="transmembrane region" description="Helical" evidence="5">
    <location>
        <begin position="73"/>
        <end position="91"/>
    </location>
</feature>
<comment type="subcellular location">
    <subcellularLocation>
        <location evidence="1">Membrane</location>
        <topology evidence="1">Multi-pass membrane protein</topology>
    </subcellularLocation>
</comment>